<dbReference type="SUPFAM" id="SSF52540">
    <property type="entry name" value="P-loop containing nucleoside triphosphate hydrolases"/>
    <property type="match status" value="1"/>
</dbReference>
<sequence length="381" mass="43492">MIVDHLIEQACERAQSSDFGPDGWREGLEVLVESMNREASLNELGEGVNALRLTENLVSRLEIEKCFKAHPEIADEVVDRPVFGLGLPRTGSTALSFLLALDDRRRTLRSWEAGEPTPPPEAATQHADPRIDKAHTEITVINEMFPDFVGMLPQSATGPQECLLLMALDFRSQLFEATARVPTYSRWLAACDMESTYRYHRRVLQLLQWHCPPNKWWLKTPAHIQHLDALAKVYPDAEFIVTHRDVVKVLPSVCALMSALSSPLTDDPDPRHFGRLTTGQWEEGLRTLIAFRDGGREDRFHDVHFADMQRDPIGTVERLYRSLGIELPEPTRSLMADWWRTNSEDRAGARRYDPAEFGLDPADLRRRFGFYTDRFGITEEN</sequence>
<dbReference type="AlphaFoldDB" id="E3IVG1"/>
<protein>
    <recommendedName>
        <fullName evidence="3">Sulfotransferase</fullName>
    </recommendedName>
</protein>
<dbReference type="OrthoDB" id="9777890at2"/>
<dbReference type="STRING" id="298654.FraEuI1c_3313"/>
<evidence type="ECO:0008006" key="3">
    <source>
        <dbReference type="Google" id="ProtNLM"/>
    </source>
</evidence>
<dbReference type="InterPro" id="IPR052736">
    <property type="entry name" value="Stf3_sulfotransferase"/>
</dbReference>
<dbReference type="eggNOG" id="COG0446">
    <property type="taxonomic scope" value="Bacteria"/>
</dbReference>
<accession>E3IVG1</accession>
<dbReference type="PANTHER" id="PTHR36451">
    <property type="entry name" value="PAPS-DEPENDENT SULFOTRANSFERASE STF3"/>
    <property type="match status" value="1"/>
</dbReference>
<organism evidence="1 2">
    <name type="scientific">Pseudofrankia inefficax (strain DSM 45817 / CECT 9037 / DDB 130130 / EuI1c)</name>
    <name type="common">Frankia inefficax</name>
    <dbReference type="NCBI Taxonomy" id="298654"/>
    <lineage>
        <taxon>Bacteria</taxon>
        <taxon>Bacillati</taxon>
        <taxon>Actinomycetota</taxon>
        <taxon>Actinomycetes</taxon>
        <taxon>Frankiales</taxon>
        <taxon>Frankiaceae</taxon>
        <taxon>Pseudofrankia</taxon>
    </lineage>
</organism>
<proteinExistence type="predicted"/>
<name>E3IVG1_PSEI1</name>
<reference evidence="1 2" key="1">
    <citation type="submission" date="2010-10" db="EMBL/GenBank/DDBJ databases">
        <title>Complete sequence of Frankia sp. EuI1c.</title>
        <authorList>
            <consortium name="US DOE Joint Genome Institute"/>
            <person name="Lucas S."/>
            <person name="Copeland A."/>
            <person name="Lapidus A."/>
            <person name="Cheng J.-F."/>
            <person name="Bruce D."/>
            <person name="Goodwin L."/>
            <person name="Pitluck S."/>
            <person name="Chertkov O."/>
            <person name="Detter J.C."/>
            <person name="Han C."/>
            <person name="Tapia R."/>
            <person name="Land M."/>
            <person name="Hauser L."/>
            <person name="Jeffries C."/>
            <person name="Kyrpides N."/>
            <person name="Ivanova N."/>
            <person name="Mikhailova N."/>
            <person name="Beauchemin N."/>
            <person name="Sen A."/>
            <person name="Sur S.A."/>
            <person name="Gtari M."/>
            <person name="Wall L."/>
            <person name="Tisa L."/>
            <person name="Woyke T."/>
        </authorList>
    </citation>
    <scope>NUCLEOTIDE SEQUENCE [LARGE SCALE GENOMIC DNA]</scope>
    <source>
        <strain evidence="2">DSM 45817 / CECT 9037 / EuI1c</strain>
    </source>
</reference>
<dbReference type="Proteomes" id="UP000002484">
    <property type="component" value="Chromosome"/>
</dbReference>
<evidence type="ECO:0000313" key="2">
    <source>
        <dbReference type="Proteomes" id="UP000002484"/>
    </source>
</evidence>
<dbReference type="Pfam" id="PF13469">
    <property type="entry name" value="Sulfotransfer_3"/>
    <property type="match status" value="1"/>
</dbReference>
<evidence type="ECO:0000313" key="1">
    <source>
        <dbReference type="EMBL" id="ADP81325.1"/>
    </source>
</evidence>
<dbReference type="PANTHER" id="PTHR36451:SF1">
    <property type="entry name" value="OMEGA-HYDROXY-BETA-DIHYDROMENAQUINONE-9 SULFOTRANSFERASE STF3"/>
    <property type="match status" value="1"/>
</dbReference>
<dbReference type="InterPro" id="IPR027417">
    <property type="entry name" value="P-loop_NTPase"/>
</dbReference>
<dbReference type="Gene3D" id="3.40.50.300">
    <property type="entry name" value="P-loop containing nucleotide triphosphate hydrolases"/>
    <property type="match status" value="1"/>
</dbReference>
<dbReference type="KEGG" id="fri:FraEuI1c_3313"/>
<keyword evidence="2" id="KW-1185">Reference proteome</keyword>
<dbReference type="EMBL" id="CP002299">
    <property type="protein sequence ID" value="ADP81325.1"/>
    <property type="molecule type" value="Genomic_DNA"/>
</dbReference>
<dbReference type="RefSeq" id="WP_013424443.1">
    <property type="nucleotide sequence ID" value="NC_014666.1"/>
</dbReference>
<dbReference type="HOGENOM" id="CLU_053496_0_0_11"/>
<gene>
    <name evidence="1" type="ordered locus">FraEuI1c_3313</name>
</gene>
<dbReference type="InParanoid" id="E3IVG1"/>